<dbReference type="OrthoDB" id="30037at2"/>
<organism evidence="2 3">
    <name type="scientific">Rubellimicrobium roseum</name>
    <dbReference type="NCBI Taxonomy" id="687525"/>
    <lineage>
        <taxon>Bacteria</taxon>
        <taxon>Pseudomonadati</taxon>
        <taxon>Pseudomonadota</taxon>
        <taxon>Alphaproteobacteria</taxon>
        <taxon>Rhodobacterales</taxon>
        <taxon>Roseobacteraceae</taxon>
        <taxon>Rubellimicrobium</taxon>
    </lineage>
</organism>
<name>A0A5C4NJK8_9RHOB</name>
<dbReference type="Pfam" id="PF03537">
    <property type="entry name" value="Glyco_hydro_114"/>
    <property type="match status" value="1"/>
</dbReference>
<dbReference type="RefSeq" id="WP_139079968.1">
    <property type="nucleotide sequence ID" value="NZ_VDFV01000001.1"/>
</dbReference>
<proteinExistence type="predicted"/>
<dbReference type="PANTHER" id="PTHR35882">
    <property type="entry name" value="PELA"/>
    <property type="match status" value="1"/>
</dbReference>
<gene>
    <name evidence="2" type="ORF">FHG71_02295</name>
</gene>
<reference evidence="2 3" key="1">
    <citation type="submission" date="2019-06" db="EMBL/GenBank/DDBJ databases">
        <authorList>
            <person name="Jiang L."/>
        </authorList>
    </citation>
    <scope>NUCLEOTIDE SEQUENCE [LARGE SCALE GENOMIC DNA]</scope>
    <source>
        <strain evidence="2 3">YIM 48858</strain>
    </source>
</reference>
<protein>
    <recommendedName>
        <fullName evidence="1">Glycoside-hydrolase family GH114 TIM-barrel domain-containing protein</fullName>
    </recommendedName>
</protein>
<evidence type="ECO:0000259" key="1">
    <source>
        <dbReference type="Pfam" id="PF03537"/>
    </source>
</evidence>
<dbReference type="InterPro" id="IPR013785">
    <property type="entry name" value="Aldolase_TIM"/>
</dbReference>
<keyword evidence="3" id="KW-1185">Reference proteome</keyword>
<dbReference type="InterPro" id="IPR017853">
    <property type="entry name" value="GH"/>
</dbReference>
<dbReference type="SUPFAM" id="SSF51445">
    <property type="entry name" value="(Trans)glycosidases"/>
    <property type="match status" value="1"/>
</dbReference>
<evidence type="ECO:0000313" key="3">
    <source>
        <dbReference type="Proteomes" id="UP000305709"/>
    </source>
</evidence>
<accession>A0A5C4NJK8</accession>
<feature type="domain" description="Glycoside-hydrolase family GH114 TIM-barrel" evidence="1">
    <location>
        <begin position="132"/>
        <end position="381"/>
    </location>
</feature>
<dbReference type="Proteomes" id="UP000305709">
    <property type="component" value="Unassembled WGS sequence"/>
</dbReference>
<dbReference type="Gene3D" id="3.20.20.70">
    <property type="entry name" value="Aldolase class I"/>
    <property type="match status" value="1"/>
</dbReference>
<comment type="caution">
    <text evidence="2">The sequence shown here is derived from an EMBL/GenBank/DDBJ whole genome shotgun (WGS) entry which is preliminary data.</text>
</comment>
<dbReference type="PANTHER" id="PTHR35882:SF2">
    <property type="entry name" value="PELA"/>
    <property type="match status" value="1"/>
</dbReference>
<dbReference type="EMBL" id="VDFV01000001">
    <property type="protein sequence ID" value="TNC74974.1"/>
    <property type="molecule type" value="Genomic_DNA"/>
</dbReference>
<evidence type="ECO:0000313" key="2">
    <source>
        <dbReference type="EMBL" id="TNC74974.1"/>
    </source>
</evidence>
<dbReference type="InterPro" id="IPR004352">
    <property type="entry name" value="GH114_TIM-barrel"/>
</dbReference>
<dbReference type="AlphaFoldDB" id="A0A5C4NJK8"/>
<sequence length="396" mass="43126">MDRHADTAYGRLRTCHIACESEPIAMRALTWICLFCASTTALADDAVVPASGVVPAPAGDAATGSPPHPTERACRASADRSRALRLRRALEAGFGVQYWGERYTAQGLADQPHGLLIMEGTKVGAPYSDTGREVFFTPEEIAMITHDGERPALGYLNVGEIEDHRDYWVEMSTRRDQAEAFVPPEWLGPRTAHGDHLSAYWTPAWRHVMLARVDRLMALGVDGLFLDDVLHYYTHATDKGLSWPEPGRPEGPQDAPGLALAMMELVLAIAERVRTWDCNALVIVNNGVFIGRDAGEPPGHDGSRPAFAAYLDAIDGLLVENALSSADHPDTRAALKEDFLDSGLPILTVDAVALTGGHDTAAQQQRVAEEARRSGFVPYVVEDTGFNRLWAPTTRP</sequence>